<dbReference type="AlphaFoldDB" id="A0A3M7P4H6"/>
<proteinExistence type="predicted"/>
<organism evidence="3 4">
    <name type="scientific">Brachionus plicatilis</name>
    <name type="common">Marine rotifer</name>
    <name type="synonym">Brachionus muelleri</name>
    <dbReference type="NCBI Taxonomy" id="10195"/>
    <lineage>
        <taxon>Eukaryota</taxon>
        <taxon>Metazoa</taxon>
        <taxon>Spiralia</taxon>
        <taxon>Gnathifera</taxon>
        <taxon>Rotifera</taxon>
        <taxon>Eurotatoria</taxon>
        <taxon>Monogononta</taxon>
        <taxon>Pseudotrocha</taxon>
        <taxon>Ploima</taxon>
        <taxon>Brachionidae</taxon>
        <taxon>Brachionus</taxon>
    </lineage>
</organism>
<dbReference type="OrthoDB" id="66599at2759"/>
<name>A0A3M7P4H6_BRAPC</name>
<feature type="region of interest" description="Disordered" evidence="1">
    <location>
        <begin position="1"/>
        <end position="34"/>
    </location>
</feature>
<evidence type="ECO:0000313" key="3">
    <source>
        <dbReference type="EMBL" id="RMZ93923.1"/>
    </source>
</evidence>
<feature type="region of interest" description="Disordered" evidence="1">
    <location>
        <begin position="160"/>
        <end position="187"/>
    </location>
</feature>
<feature type="compositionally biased region" description="Polar residues" evidence="1">
    <location>
        <begin position="19"/>
        <end position="34"/>
    </location>
</feature>
<sequence length="187" mass="21489">MGSHTPRPGRRTPTKNRSKTPNQNASLDRKTPTSMIDESEYGQDNTCMFCGDVNEKFAKQGFEMHFWKSCPMLKQCSNCKQVIEVATQNEHFLTECQFKNNYKECPRCSEAVNINIAQDNDYHFKLKKCIPFEKNTNKCPLCHLNIGIGEDNWKEHLMGPNGCSKNERRNSSNKSVSETSKKNTKKK</sequence>
<dbReference type="InterPro" id="IPR048738">
    <property type="entry name" value="CEP104_Znf"/>
</dbReference>
<dbReference type="Pfam" id="PF21039">
    <property type="entry name" value="CEP104_ZnF"/>
    <property type="match status" value="1"/>
</dbReference>
<evidence type="ECO:0000313" key="4">
    <source>
        <dbReference type="Proteomes" id="UP000276133"/>
    </source>
</evidence>
<dbReference type="Proteomes" id="UP000276133">
    <property type="component" value="Unassembled WGS sequence"/>
</dbReference>
<comment type="caution">
    <text evidence="3">The sequence shown here is derived from an EMBL/GenBank/DDBJ whole genome shotgun (WGS) entry which is preliminary data.</text>
</comment>
<evidence type="ECO:0000256" key="1">
    <source>
        <dbReference type="SAM" id="MobiDB-lite"/>
    </source>
</evidence>
<dbReference type="InterPro" id="IPR052607">
    <property type="entry name" value="CEP104-like"/>
</dbReference>
<dbReference type="EMBL" id="REGN01013444">
    <property type="protein sequence ID" value="RMZ93923.1"/>
    <property type="molecule type" value="Genomic_DNA"/>
</dbReference>
<dbReference type="PANTHER" id="PTHR13371:SF0">
    <property type="entry name" value="CENTROSOMAL PROTEIN OF 104 KDA"/>
    <property type="match status" value="1"/>
</dbReference>
<accession>A0A3M7P4H6</accession>
<protein>
    <recommendedName>
        <fullName evidence="2">Centrosomal protein CEP104 Zn finger domain-containing protein</fullName>
    </recommendedName>
</protein>
<feature type="compositionally biased region" description="Basic residues" evidence="1">
    <location>
        <begin position="7"/>
        <end position="18"/>
    </location>
</feature>
<evidence type="ECO:0000259" key="2">
    <source>
        <dbReference type="Pfam" id="PF21039"/>
    </source>
</evidence>
<gene>
    <name evidence="3" type="ORF">BpHYR1_035346</name>
</gene>
<keyword evidence="4" id="KW-1185">Reference proteome</keyword>
<dbReference type="GO" id="GO:0005929">
    <property type="term" value="C:cilium"/>
    <property type="evidence" value="ECO:0007669"/>
    <property type="project" value="TreeGrafter"/>
</dbReference>
<feature type="domain" description="Centrosomal protein CEP104 Zn finger" evidence="2">
    <location>
        <begin position="46"/>
        <end position="158"/>
    </location>
</feature>
<reference evidence="3 4" key="1">
    <citation type="journal article" date="2018" name="Sci. Rep.">
        <title>Genomic signatures of local adaptation to the degree of environmental predictability in rotifers.</title>
        <authorList>
            <person name="Franch-Gras L."/>
            <person name="Hahn C."/>
            <person name="Garcia-Roger E.M."/>
            <person name="Carmona M.J."/>
            <person name="Serra M."/>
            <person name="Gomez A."/>
        </authorList>
    </citation>
    <scope>NUCLEOTIDE SEQUENCE [LARGE SCALE GENOMIC DNA]</scope>
    <source>
        <strain evidence="3">HYR1</strain>
    </source>
</reference>
<dbReference type="PANTHER" id="PTHR13371">
    <property type="entry name" value="GLYCINE-, GLUTAMATE-, THIENYLCYCLOHEXYLPIPERIDINE-BINDING PROTEIN"/>
    <property type="match status" value="1"/>
</dbReference>